<feature type="compositionally biased region" description="Polar residues" evidence="1">
    <location>
        <begin position="116"/>
        <end position="128"/>
    </location>
</feature>
<name>A0A1N6Q4T0_9FIRM</name>
<dbReference type="EMBL" id="FTNC01000001">
    <property type="protein sequence ID" value="SIQ11572.1"/>
    <property type="molecule type" value="Genomic_DNA"/>
</dbReference>
<dbReference type="Proteomes" id="UP000185669">
    <property type="component" value="Unassembled WGS sequence"/>
</dbReference>
<dbReference type="OrthoDB" id="2112245at2"/>
<organism evidence="2 3">
    <name type="scientific">Halanaerobium kushneri</name>
    <dbReference type="NCBI Taxonomy" id="56779"/>
    <lineage>
        <taxon>Bacteria</taxon>
        <taxon>Bacillati</taxon>
        <taxon>Bacillota</taxon>
        <taxon>Clostridia</taxon>
        <taxon>Halanaerobiales</taxon>
        <taxon>Halanaerobiaceae</taxon>
        <taxon>Halanaerobium</taxon>
    </lineage>
</organism>
<accession>A0A1N6Q4T0</accession>
<proteinExistence type="predicted"/>
<evidence type="ECO:0000256" key="1">
    <source>
        <dbReference type="SAM" id="MobiDB-lite"/>
    </source>
</evidence>
<reference evidence="3" key="1">
    <citation type="submission" date="2017-01" db="EMBL/GenBank/DDBJ databases">
        <authorList>
            <person name="Varghese N."/>
            <person name="Submissions S."/>
        </authorList>
    </citation>
    <scope>NUCLEOTIDE SEQUENCE [LARGE SCALE GENOMIC DNA]</scope>
    <source>
        <strain evidence="3">ATCC 700103</strain>
    </source>
</reference>
<evidence type="ECO:0000313" key="3">
    <source>
        <dbReference type="Proteomes" id="UP000185669"/>
    </source>
</evidence>
<dbReference type="RefSeq" id="WP_076543609.1">
    <property type="nucleotide sequence ID" value="NZ_FTNC01000001.1"/>
</dbReference>
<dbReference type="STRING" id="56779.SAMN05421834_101324"/>
<dbReference type="AlphaFoldDB" id="A0A1N6Q4T0"/>
<sequence>MKKILINKKMILFLAVGLLLIVFLIWTQFFGVEISDIYDQPDKFKNDKIFAEKSKQKKIVKTENEVSKEKINEVKNETQLKTKIKEIALISEIKDPFKSVNSSQNSKKRALKSINKPDQLSESNNKENYNPKLIDLEKNIIADDLNNHSSKDNKLQVKNNNSNEAKKINIERVKLPFKLLGIIRKGTKSTALFLYRGQTVTKKENDKIGRFTIKKINNNKLTISYQKAERMINLWEVEGNEK</sequence>
<feature type="region of interest" description="Disordered" evidence="1">
    <location>
        <begin position="99"/>
        <end position="128"/>
    </location>
</feature>
<gene>
    <name evidence="2" type="ORF">SAMN05421834_101324</name>
</gene>
<protein>
    <submittedName>
        <fullName evidence="2">Uncharacterized protein</fullName>
    </submittedName>
</protein>
<keyword evidence="3" id="KW-1185">Reference proteome</keyword>
<evidence type="ECO:0000313" key="2">
    <source>
        <dbReference type="EMBL" id="SIQ11572.1"/>
    </source>
</evidence>